<dbReference type="GO" id="GO:0004347">
    <property type="term" value="F:glucose-6-phosphate isomerase activity"/>
    <property type="evidence" value="ECO:0007669"/>
    <property type="project" value="UniProtKB-UniRule"/>
</dbReference>
<dbReference type="RefSeq" id="WP_036907556.1">
    <property type="nucleotide sequence ID" value="NZ_CP138967.1"/>
</dbReference>
<feature type="active site" evidence="7">
    <location>
        <position position="359"/>
    </location>
</feature>
<dbReference type="PANTHER" id="PTHR11469">
    <property type="entry name" value="GLUCOSE-6-PHOSPHATE ISOMERASE"/>
    <property type="match status" value="1"/>
</dbReference>
<dbReference type="GO" id="GO:0048029">
    <property type="term" value="F:monosaccharide binding"/>
    <property type="evidence" value="ECO:0007669"/>
    <property type="project" value="TreeGrafter"/>
</dbReference>
<dbReference type="InterPro" id="IPR035476">
    <property type="entry name" value="SIS_PGI_1"/>
</dbReference>
<dbReference type="GO" id="GO:0051156">
    <property type="term" value="P:glucose 6-phosphate metabolic process"/>
    <property type="evidence" value="ECO:0007669"/>
    <property type="project" value="TreeGrafter"/>
</dbReference>
<dbReference type="PRINTS" id="PR00662">
    <property type="entry name" value="G6PISOMERASE"/>
</dbReference>
<dbReference type="InterPro" id="IPR046348">
    <property type="entry name" value="SIS_dom_sf"/>
</dbReference>
<dbReference type="EC" id="5.3.1.9" evidence="7"/>
<comment type="pathway">
    <text evidence="7">Carbohydrate biosynthesis; gluconeogenesis.</text>
</comment>
<evidence type="ECO:0000256" key="8">
    <source>
        <dbReference type="RuleBase" id="RU000612"/>
    </source>
</evidence>
<keyword evidence="7" id="KW-0963">Cytoplasm</keyword>
<dbReference type="GO" id="GO:0005829">
    <property type="term" value="C:cytosol"/>
    <property type="evidence" value="ECO:0007669"/>
    <property type="project" value="TreeGrafter"/>
</dbReference>
<sequence>MAITDIFQMNNNDKWGRYCDLLYSDDSLGFWLDISRMDVAINDFEDFNEIYSKAFDALESLENGSIANIDEGRQVGHYWLRNPKVAPSAEISDSITKEIQNISKFGASILNGEITNSDGKKYTDVFWIGIGGSGLGPLLIKESFKRESIGLNLHFLDNVDPEGISHKLNSILTNLDTTLFVVVSKSGGTPEPLIGMEQAMKFVLDHSQNWSSRAIAITSKGSKLDVLANNENWLDIFDLPDWVGGRTSITGAVGLLPAALIGADINKFLNGASQMDALTRVKDIKNNPAALLSLAWFKSGNGKGLRDMVVLPYRDRLEVFSRYLQQLVMESLGKKFDRDENQVNQGIAVYGNKGSTDQHAYVQQLRDGIDNFFVNFIEILHDPLEIVEVKNKRPGDYLSGFLQGTRSALTEGGRQNMTITFKSFDESSLGALIALFERAVSLYAELINVNAYNQPGVEAGKKAATKIIKLQKDIEELLDDGKQRTLNEINDALSSDSTESIYLILRKLSENSDHYSMIGNQSNPDKLIISKT</sequence>
<dbReference type="GO" id="GO:0006096">
    <property type="term" value="P:glycolytic process"/>
    <property type="evidence" value="ECO:0007669"/>
    <property type="project" value="UniProtKB-UniRule"/>
</dbReference>
<dbReference type="AlphaFoldDB" id="A0A0A2C4C2"/>
<evidence type="ECO:0000256" key="3">
    <source>
        <dbReference type="ARBA" id="ARBA00022432"/>
    </source>
</evidence>
<comment type="function">
    <text evidence="7">Catalyzes the reversible isomerization of glucose-6-phosphate to fructose-6-phosphate.</text>
</comment>
<comment type="subcellular location">
    <subcellularLocation>
        <location evidence="7">Cytoplasm</location>
    </subcellularLocation>
</comment>
<reference evidence="10" key="1">
    <citation type="journal article" date="2014" name="Sci. Data">
        <title>Genomes of diverse isolates of the marine cyanobacterium Prochlorococcus.</title>
        <authorList>
            <person name="Biller S."/>
            <person name="Berube P."/>
            <person name="Thompson J."/>
            <person name="Kelly L."/>
            <person name="Roggensack S."/>
            <person name="Awad L."/>
            <person name="Roache-Johnson K."/>
            <person name="Ding H."/>
            <person name="Giovannoni S.J."/>
            <person name="Moore L.R."/>
            <person name="Chisholm S.W."/>
        </authorList>
    </citation>
    <scope>NUCLEOTIDE SEQUENCE [LARGE SCALE GENOMIC DNA]</scope>
    <source>
        <strain evidence="10">PAC1</strain>
    </source>
</reference>
<feature type="active site" description="Proton donor" evidence="7">
    <location>
        <position position="330"/>
    </location>
</feature>
<organism evidence="9 10">
    <name type="scientific">Prochlorococcus marinus str. PAC1</name>
    <dbReference type="NCBI Taxonomy" id="59924"/>
    <lineage>
        <taxon>Bacteria</taxon>
        <taxon>Bacillati</taxon>
        <taxon>Cyanobacteriota</taxon>
        <taxon>Cyanophyceae</taxon>
        <taxon>Synechococcales</taxon>
        <taxon>Prochlorococcaceae</taxon>
        <taxon>Prochlorococcus</taxon>
    </lineage>
</organism>
<gene>
    <name evidence="7" type="primary">pgi</name>
    <name evidence="9" type="ORF">EV03_2131</name>
</gene>
<comment type="catalytic activity">
    <reaction evidence="6 7 8">
        <text>alpha-D-glucose 6-phosphate = beta-D-fructose 6-phosphate</text>
        <dbReference type="Rhea" id="RHEA:11816"/>
        <dbReference type="ChEBI" id="CHEBI:57634"/>
        <dbReference type="ChEBI" id="CHEBI:58225"/>
        <dbReference type="EC" id="5.3.1.9"/>
    </reaction>
</comment>
<dbReference type="PROSITE" id="PS00174">
    <property type="entry name" value="P_GLUCOSE_ISOMERASE_2"/>
    <property type="match status" value="1"/>
</dbReference>
<dbReference type="InterPro" id="IPR001672">
    <property type="entry name" value="G6P_Isomerase"/>
</dbReference>
<evidence type="ECO:0000256" key="1">
    <source>
        <dbReference type="ARBA" id="ARBA00004926"/>
    </source>
</evidence>
<accession>A0A0A2C4C2</accession>
<feature type="active site" evidence="7">
    <location>
        <position position="461"/>
    </location>
</feature>
<comment type="caution">
    <text evidence="9">The sequence shown here is derived from an EMBL/GenBank/DDBJ whole genome shotgun (WGS) entry which is preliminary data.</text>
</comment>
<dbReference type="InterPro" id="IPR018189">
    <property type="entry name" value="Phosphoglucose_isomerase_CS"/>
</dbReference>
<dbReference type="EMBL" id="JNAX01000015">
    <property type="protein sequence ID" value="KGG19745.1"/>
    <property type="molecule type" value="Genomic_DNA"/>
</dbReference>
<evidence type="ECO:0000256" key="5">
    <source>
        <dbReference type="ARBA" id="ARBA00023235"/>
    </source>
</evidence>
<dbReference type="Gene3D" id="3.40.50.10490">
    <property type="entry name" value="Glucose-6-phosphate isomerase like protein, domain 1"/>
    <property type="match status" value="2"/>
</dbReference>
<evidence type="ECO:0000313" key="9">
    <source>
        <dbReference type="EMBL" id="KGG19745.1"/>
    </source>
</evidence>
<evidence type="ECO:0000256" key="4">
    <source>
        <dbReference type="ARBA" id="ARBA00023152"/>
    </source>
</evidence>
<dbReference type="GO" id="GO:0097367">
    <property type="term" value="F:carbohydrate derivative binding"/>
    <property type="evidence" value="ECO:0007669"/>
    <property type="project" value="InterPro"/>
</dbReference>
<dbReference type="InterPro" id="IPR035482">
    <property type="entry name" value="SIS_PGI_2"/>
</dbReference>
<dbReference type="Pfam" id="PF00342">
    <property type="entry name" value="PGI"/>
    <property type="match status" value="2"/>
</dbReference>
<keyword evidence="4 7" id="KW-0324">Glycolysis</keyword>
<dbReference type="PROSITE" id="PS51463">
    <property type="entry name" value="P_GLUCOSE_ISOMERASE_3"/>
    <property type="match status" value="1"/>
</dbReference>
<dbReference type="CDD" id="cd05015">
    <property type="entry name" value="SIS_PGI_1"/>
    <property type="match status" value="1"/>
</dbReference>
<dbReference type="FunFam" id="3.40.50.10490:FF:000021">
    <property type="entry name" value="Glucose-6-phosphate isomerase"/>
    <property type="match status" value="1"/>
</dbReference>
<dbReference type="Proteomes" id="UP000030392">
    <property type="component" value="Unassembled WGS sequence"/>
</dbReference>
<evidence type="ECO:0000256" key="2">
    <source>
        <dbReference type="ARBA" id="ARBA00006604"/>
    </source>
</evidence>
<evidence type="ECO:0000256" key="6">
    <source>
        <dbReference type="ARBA" id="ARBA00029321"/>
    </source>
</evidence>
<keyword evidence="5 7" id="KW-0413">Isomerase</keyword>
<dbReference type="SUPFAM" id="SSF53697">
    <property type="entry name" value="SIS domain"/>
    <property type="match status" value="1"/>
</dbReference>
<evidence type="ECO:0000313" key="10">
    <source>
        <dbReference type="Proteomes" id="UP000030392"/>
    </source>
</evidence>
<evidence type="ECO:0000256" key="7">
    <source>
        <dbReference type="HAMAP-Rule" id="MF_00473"/>
    </source>
</evidence>
<dbReference type="UniPathway" id="UPA00138"/>
<keyword evidence="3 7" id="KW-0312">Gluconeogenesis</keyword>
<protein>
    <recommendedName>
        <fullName evidence="7">Glucose-6-phosphate isomerase</fullName>
        <shortName evidence="7">GPI</shortName>
        <ecNumber evidence="7">5.3.1.9</ecNumber>
    </recommendedName>
    <alternativeName>
        <fullName evidence="7">Phosphoglucose isomerase</fullName>
        <shortName evidence="7">PGI</shortName>
    </alternativeName>
    <alternativeName>
        <fullName evidence="7">Phosphohexose isomerase</fullName>
        <shortName evidence="7">PHI</shortName>
    </alternativeName>
</protein>
<proteinExistence type="inferred from homology"/>
<name>A0A0A2C4C2_PROMR</name>
<comment type="pathway">
    <text evidence="1 7 8">Carbohydrate degradation; glycolysis; D-glyceraldehyde 3-phosphate and glycerone phosphate from D-glucose: step 2/4.</text>
</comment>
<dbReference type="PANTHER" id="PTHR11469:SF1">
    <property type="entry name" value="GLUCOSE-6-PHOSPHATE ISOMERASE"/>
    <property type="match status" value="1"/>
</dbReference>
<dbReference type="CDD" id="cd05016">
    <property type="entry name" value="SIS_PGI_2"/>
    <property type="match status" value="1"/>
</dbReference>
<dbReference type="GO" id="GO:0006094">
    <property type="term" value="P:gluconeogenesis"/>
    <property type="evidence" value="ECO:0007669"/>
    <property type="project" value="UniProtKB-UniRule"/>
</dbReference>
<comment type="similarity">
    <text evidence="2 7 8">Belongs to the GPI family.</text>
</comment>
<dbReference type="HAMAP" id="MF_00473">
    <property type="entry name" value="G6P_isomerase"/>
    <property type="match status" value="1"/>
</dbReference>
<dbReference type="NCBIfam" id="NF010696">
    <property type="entry name" value="PRK14096.1"/>
    <property type="match status" value="1"/>
</dbReference>
<dbReference type="UniPathway" id="UPA00109">
    <property type="reaction ID" value="UER00181"/>
</dbReference>